<gene>
    <name evidence="2" type="primary">Acey_s0119.g832</name>
    <name evidence="2" type="ORF">Y032_0119g832</name>
</gene>
<dbReference type="EMBL" id="JARK01001455">
    <property type="protein sequence ID" value="EYB99904.1"/>
    <property type="molecule type" value="Genomic_DNA"/>
</dbReference>
<dbReference type="Proteomes" id="UP000024635">
    <property type="component" value="Unassembled WGS sequence"/>
</dbReference>
<dbReference type="AlphaFoldDB" id="A0A016TB95"/>
<organism evidence="2 3">
    <name type="scientific">Ancylostoma ceylanicum</name>
    <dbReference type="NCBI Taxonomy" id="53326"/>
    <lineage>
        <taxon>Eukaryota</taxon>
        <taxon>Metazoa</taxon>
        <taxon>Ecdysozoa</taxon>
        <taxon>Nematoda</taxon>
        <taxon>Chromadorea</taxon>
        <taxon>Rhabditida</taxon>
        <taxon>Rhabditina</taxon>
        <taxon>Rhabditomorpha</taxon>
        <taxon>Strongyloidea</taxon>
        <taxon>Ancylostomatidae</taxon>
        <taxon>Ancylostomatinae</taxon>
        <taxon>Ancylostoma</taxon>
    </lineage>
</organism>
<proteinExistence type="predicted"/>
<feature type="region of interest" description="Disordered" evidence="1">
    <location>
        <begin position="65"/>
        <end position="84"/>
    </location>
</feature>
<name>A0A016TB95_9BILA</name>
<evidence type="ECO:0000313" key="2">
    <source>
        <dbReference type="EMBL" id="EYB99904.1"/>
    </source>
</evidence>
<protein>
    <submittedName>
        <fullName evidence="2">Uncharacterized protein</fullName>
    </submittedName>
</protein>
<keyword evidence="3" id="KW-1185">Reference proteome</keyword>
<evidence type="ECO:0000256" key="1">
    <source>
        <dbReference type="SAM" id="MobiDB-lite"/>
    </source>
</evidence>
<comment type="caution">
    <text evidence="2">The sequence shown here is derived from an EMBL/GenBank/DDBJ whole genome shotgun (WGS) entry which is preliminary data.</text>
</comment>
<evidence type="ECO:0000313" key="3">
    <source>
        <dbReference type="Proteomes" id="UP000024635"/>
    </source>
</evidence>
<sequence length="104" mass="11674">MKPGHPYSDCVQFFFCASQIVIRTRFIFGLTFRLNVVFRGLKVIQVRLSAIYTTKDLLTLVHSTHPSKTAPSLQSTDELNTRPTDIAEQNASAAIADRQWMTSG</sequence>
<reference evidence="3" key="1">
    <citation type="journal article" date="2015" name="Nat. Genet.">
        <title>The genome and transcriptome of the zoonotic hookworm Ancylostoma ceylanicum identify infection-specific gene families.</title>
        <authorList>
            <person name="Schwarz E.M."/>
            <person name="Hu Y."/>
            <person name="Antoshechkin I."/>
            <person name="Miller M.M."/>
            <person name="Sternberg P.W."/>
            <person name="Aroian R.V."/>
        </authorList>
    </citation>
    <scope>NUCLEOTIDE SEQUENCE</scope>
    <source>
        <strain evidence="3">HY135</strain>
    </source>
</reference>
<accession>A0A016TB95</accession>